<dbReference type="Pfam" id="PF01048">
    <property type="entry name" value="PNP_UDP_1"/>
    <property type="match status" value="1"/>
</dbReference>
<dbReference type="InterPro" id="IPR000845">
    <property type="entry name" value="Nucleoside_phosphorylase_d"/>
</dbReference>
<evidence type="ECO:0000259" key="1">
    <source>
        <dbReference type="Pfam" id="PF01048"/>
    </source>
</evidence>
<dbReference type="GO" id="GO:0008782">
    <property type="term" value="F:adenosylhomocysteine nucleosidase activity"/>
    <property type="evidence" value="ECO:0007669"/>
    <property type="project" value="TreeGrafter"/>
</dbReference>
<feature type="domain" description="Nucleoside phosphorylase" evidence="1">
    <location>
        <begin position="69"/>
        <end position="261"/>
    </location>
</feature>
<dbReference type="GO" id="GO:0005829">
    <property type="term" value="C:cytosol"/>
    <property type="evidence" value="ECO:0007669"/>
    <property type="project" value="TreeGrafter"/>
</dbReference>
<dbReference type="OrthoDB" id="20872at2759"/>
<evidence type="ECO:0000313" key="2">
    <source>
        <dbReference type="EnsemblMetazoa" id="Aqu2.1.27430_001"/>
    </source>
</evidence>
<organism evidence="2">
    <name type="scientific">Amphimedon queenslandica</name>
    <name type="common">Sponge</name>
    <dbReference type="NCBI Taxonomy" id="400682"/>
    <lineage>
        <taxon>Eukaryota</taxon>
        <taxon>Metazoa</taxon>
        <taxon>Porifera</taxon>
        <taxon>Demospongiae</taxon>
        <taxon>Heteroscleromorpha</taxon>
        <taxon>Haplosclerida</taxon>
        <taxon>Niphatidae</taxon>
        <taxon>Amphimedon</taxon>
    </lineage>
</organism>
<name>A0A1X7UIE2_AMPQE</name>
<dbReference type="InterPro" id="IPR035994">
    <property type="entry name" value="Nucleoside_phosphorylase_sf"/>
</dbReference>
<accession>A0A1X7UIE2</accession>
<reference evidence="2" key="1">
    <citation type="submission" date="2017-05" db="UniProtKB">
        <authorList>
            <consortium name="EnsemblMetazoa"/>
        </authorList>
    </citation>
    <scope>IDENTIFICATION</scope>
</reference>
<dbReference type="Gene3D" id="3.40.50.1580">
    <property type="entry name" value="Nucleoside phosphorylase domain"/>
    <property type="match status" value="1"/>
</dbReference>
<dbReference type="InParanoid" id="A0A1X7UIE2"/>
<dbReference type="AlphaFoldDB" id="A0A1X7UIE2"/>
<proteinExistence type="predicted"/>
<protein>
    <recommendedName>
        <fullName evidence="1">Nucleoside phosphorylase domain-containing protein</fullName>
    </recommendedName>
</protein>
<dbReference type="EnsemblMetazoa" id="Aqu2.1.27430_001">
    <property type="protein sequence ID" value="Aqu2.1.27430_001"/>
    <property type="gene ID" value="Aqu2.1.27430"/>
</dbReference>
<sequence length="280" mass="31553">SDPPPDVSEYCPELEDIERKIQKKKFAELTDKEKEIIKEVRYILVTATTIEYRAVMGAIECTCSDGNFIRVITKDKSANFILAKYGSCHVTITRTGQGPDETEEILVSVQKDVEAKYVIAIGICYGAKESKTKELSDKTNLGDIIVAKSIVDTAHQRIEGKDTVVLTNTYPCGKNLFKLFKHDEVFQIKGKVVKVHHQGSLASEFTLFRSKEAKEEKLKYVQRALGGEMEAKGIYKAAERGEFEWIVIKAIVDWGTEEKDKKWQPFGAVSCARFVLQCLD</sequence>
<dbReference type="GO" id="GO:0008930">
    <property type="term" value="F:methylthioadenosine nucleosidase activity"/>
    <property type="evidence" value="ECO:0007669"/>
    <property type="project" value="TreeGrafter"/>
</dbReference>
<dbReference type="PANTHER" id="PTHR46832">
    <property type="entry name" value="5'-METHYLTHIOADENOSINE/S-ADENOSYLHOMOCYSTEINE NUCLEOSIDASE"/>
    <property type="match status" value="1"/>
</dbReference>
<dbReference type="GO" id="GO:0009116">
    <property type="term" value="P:nucleoside metabolic process"/>
    <property type="evidence" value="ECO:0007669"/>
    <property type="project" value="InterPro"/>
</dbReference>
<dbReference type="PANTHER" id="PTHR46832:SF1">
    <property type="entry name" value="5'-METHYLTHIOADENOSINE_S-ADENOSYLHOMOCYSTEINE NUCLEOSIDASE"/>
    <property type="match status" value="1"/>
</dbReference>
<dbReference type="GO" id="GO:0019284">
    <property type="term" value="P:L-methionine salvage from S-adenosylmethionine"/>
    <property type="evidence" value="ECO:0007669"/>
    <property type="project" value="TreeGrafter"/>
</dbReference>
<dbReference type="SUPFAM" id="SSF53167">
    <property type="entry name" value="Purine and uridine phosphorylases"/>
    <property type="match status" value="1"/>
</dbReference>